<proteinExistence type="predicted"/>
<dbReference type="Gene3D" id="2.30.30.240">
    <property type="entry name" value="PRC-barrel domain"/>
    <property type="match status" value="1"/>
</dbReference>
<evidence type="ECO:0000313" key="4">
    <source>
        <dbReference type="Proteomes" id="UP000298049"/>
    </source>
</evidence>
<organism evidence="3 4">
    <name type="scientific">Hydrocarboniclastica marina</name>
    <dbReference type="NCBI Taxonomy" id="2259620"/>
    <lineage>
        <taxon>Bacteria</taxon>
        <taxon>Pseudomonadati</taxon>
        <taxon>Pseudomonadota</taxon>
        <taxon>Gammaproteobacteria</taxon>
        <taxon>Alteromonadales</taxon>
        <taxon>Alteromonadaceae</taxon>
        <taxon>Hydrocarboniclastica</taxon>
    </lineage>
</organism>
<dbReference type="KEGG" id="hmi:soil367_13790"/>
<feature type="chain" id="PRO_5020805040" evidence="1">
    <location>
        <begin position="24"/>
        <end position="246"/>
    </location>
</feature>
<evidence type="ECO:0000256" key="1">
    <source>
        <dbReference type="SAM" id="SignalP"/>
    </source>
</evidence>
<dbReference type="Proteomes" id="UP000298049">
    <property type="component" value="Chromosome"/>
</dbReference>
<accession>A0A4P7XIT6</accession>
<dbReference type="InterPro" id="IPR011033">
    <property type="entry name" value="PRC_barrel-like_sf"/>
</dbReference>
<dbReference type="RefSeq" id="WP_136549623.1">
    <property type="nucleotide sequence ID" value="NZ_CP031093.1"/>
</dbReference>
<feature type="domain" description="PRC-barrel" evidence="2">
    <location>
        <begin position="47"/>
        <end position="118"/>
    </location>
</feature>
<reference evidence="3 4" key="1">
    <citation type="submission" date="2018-07" db="EMBL/GenBank/DDBJ databases">
        <title>Marsedoiliclastica nanhaica gen. nov. sp. nov., a novel marine hydrocarbonoclastic bacterium isolated from an in-situ enriched hydrocarbon-degrading consortium in deep-sea sediment.</title>
        <authorList>
            <person name="Dong C."/>
            <person name="Ma T."/>
            <person name="Liu R."/>
            <person name="Shao Z."/>
        </authorList>
    </citation>
    <scope>NUCLEOTIDE SEQUENCE [LARGE SCALE GENOMIC DNA]</scope>
    <source>
        <strain evidence="4">soil36-7</strain>
    </source>
</reference>
<dbReference type="SUPFAM" id="SSF50346">
    <property type="entry name" value="PRC-barrel domain"/>
    <property type="match status" value="1"/>
</dbReference>
<evidence type="ECO:0000259" key="2">
    <source>
        <dbReference type="Pfam" id="PF05239"/>
    </source>
</evidence>
<evidence type="ECO:0000313" key="3">
    <source>
        <dbReference type="EMBL" id="QCF26918.1"/>
    </source>
</evidence>
<dbReference type="Pfam" id="PF05239">
    <property type="entry name" value="PRC"/>
    <property type="match status" value="1"/>
</dbReference>
<feature type="signal peptide" evidence="1">
    <location>
        <begin position="1"/>
        <end position="23"/>
    </location>
</feature>
<gene>
    <name evidence="3" type="ORF">soil367_13790</name>
</gene>
<dbReference type="AlphaFoldDB" id="A0A4P7XIT6"/>
<dbReference type="OrthoDB" id="6366681at2"/>
<name>A0A4P7XIT6_9ALTE</name>
<protein>
    <submittedName>
        <fullName evidence="3">PRC-barrel domain containing protein</fullName>
    </submittedName>
</protein>
<dbReference type="EMBL" id="CP031093">
    <property type="protein sequence ID" value="QCF26918.1"/>
    <property type="molecule type" value="Genomic_DNA"/>
</dbReference>
<sequence>MTFRPCVTALALAIAATSAGVQAKEKNDDIIKISEWNYEALYDKGGIQADELMDTEVFGSDGEEIGSVENVIIGNDNKIVAIIAQVGGVWDIGDTHVAVPWKEVKMTNDGVRIPVTEDNADDYGIFKNEYVTKNLDQTTKVEDDADTGYRSWKLTNLLDDYATLTGGTGYGYVDNVIFSKDGKIEAVVVESASTYGAGTYAYPFYGYDYGWNPGYDAYELPYEENEVADLDIFDYNEFDDTWDWDS</sequence>
<keyword evidence="1" id="KW-0732">Signal</keyword>
<dbReference type="InterPro" id="IPR027275">
    <property type="entry name" value="PRC-brl_dom"/>
</dbReference>
<keyword evidence="4" id="KW-1185">Reference proteome</keyword>